<dbReference type="SUPFAM" id="SSF110069">
    <property type="entry name" value="ApaG-like"/>
    <property type="match status" value="1"/>
</dbReference>
<gene>
    <name evidence="2 4" type="primary">apaG</name>
    <name evidence="4" type="ORF">FOZ76_16170</name>
</gene>
<proteinExistence type="inferred from homology"/>
<evidence type="ECO:0000256" key="2">
    <source>
        <dbReference type="HAMAP-Rule" id="MF_00791"/>
    </source>
</evidence>
<dbReference type="PANTHER" id="PTHR47191:SF2">
    <property type="entry name" value="OS05G0170800 PROTEIN"/>
    <property type="match status" value="1"/>
</dbReference>
<evidence type="ECO:0000256" key="1">
    <source>
        <dbReference type="ARBA" id="ARBA00017693"/>
    </source>
</evidence>
<evidence type="ECO:0000313" key="4">
    <source>
        <dbReference type="EMBL" id="TSH92923.1"/>
    </source>
</evidence>
<evidence type="ECO:0000259" key="3">
    <source>
        <dbReference type="PROSITE" id="PS51087"/>
    </source>
</evidence>
<organism evidence="4 5">
    <name type="scientific">Verticiella sediminum</name>
    <dbReference type="NCBI Taxonomy" id="1247510"/>
    <lineage>
        <taxon>Bacteria</taxon>
        <taxon>Pseudomonadati</taxon>
        <taxon>Pseudomonadota</taxon>
        <taxon>Betaproteobacteria</taxon>
        <taxon>Burkholderiales</taxon>
        <taxon>Alcaligenaceae</taxon>
        <taxon>Verticiella</taxon>
    </lineage>
</organism>
<dbReference type="InterPro" id="IPR023065">
    <property type="entry name" value="Uncharacterised_ApaG"/>
</dbReference>
<dbReference type="AlphaFoldDB" id="A0A556AJ66"/>
<dbReference type="RefSeq" id="WP_143949289.1">
    <property type="nucleotide sequence ID" value="NZ_BAABMB010000001.1"/>
</dbReference>
<dbReference type="Pfam" id="PF04379">
    <property type="entry name" value="DUF525"/>
    <property type="match status" value="1"/>
</dbReference>
<accession>A0A556AJ66</accession>
<dbReference type="Proteomes" id="UP000318405">
    <property type="component" value="Unassembled WGS sequence"/>
</dbReference>
<dbReference type="Gene3D" id="2.60.40.1470">
    <property type="entry name" value="ApaG domain"/>
    <property type="match status" value="1"/>
</dbReference>
<keyword evidence="5" id="KW-1185">Reference proteome</keyword>
<comment type="caution">
    <text evidence="4">The sequence shown here is derived from an EMBL/GenBank/DDBJ whole genome shotgun (WGS) entry which is preliminary data.</text>
</comment>
<dbReference type="OrthoDB" id="9795226at2"/>
<sequence length="124" mass="13773">MKPYELSVTVVPRYVAEQSDPARQQYVFAYTVRITNTGAYPAQLISRHWIITDGAQRTEEVRGLGVVGQQPLLPPGESFEYTSGCPLSTPVGTMRGTYHCVGENGVPFEVDIPEFMLAMPRTLH</sequence>
<dbReference type="PROSITE" id="PS51087">
    <property type="entry name" value="APAG"/>
    <property type="match status" value="1"/>
</dbReference>
<feature type="domain" description="ApaG" evidence="3">
    <location>
        <begin position="1"/>
        <end position="124"/>
    </location>
</feature>
<dbReference type="InterPro" id="IPR036767">
    <property type="entry name" value="ApaG_sf"/>
</dbReference>
<dbReference type="InterPro" id="IPR050718">
    <property type="entry name" value="ApaG-like"/>
</dbReference>
<dbReference type="PANTHER" id="PTHR47191">
    <property type="entry name" value="OS05G0170800 PROTEIN"/>
    <property type="match status" value="1"/>
</dbReference>
<dbReference type="InterPro" id="IPR007474">
    <property type="entry name" value="ApaG_domain"/>
</dbReference>
<dbReference type="NCBIfam" id="NF003967">
    <property type="entry name" value="PRK05461.1"/>
    <property type="match status" value="1"/>
</dbReference>
<dbReference type="EMBL" id="VLTJ01000029">
    <property type="protein sequence ID" value="TSH92923.1"/>
    <property type="molecule type" value="Genomic_DNA"/>
</dbReference>
<dbReference type="HAMAP" id="MF_00791">
    <property type="entry name" value="ApaG"/>
    <property type="match status" value="1"/>
</dbReference>
<protein>
    <recommendedName>
        <fullName evidence="1 2">Protein ApaG</fullName>
    </recommendedName>
</protein>
<evidence type="ECO:0000313" key="5">
    <source>
        <dbReference type="Proteomes" id="UP000318405"/>
    </source>
</evidence>
<reference evidence="4 5" key="1">
    <citation type="submission" date="2019-07" db="EMBL/GenBank/DDBJ databases">
        <title>Qingshengfaniella alkalisoli gen. nov., sp. nov., isolated from saline soil.</title>
        <authorList>
            <person name="Xu L."/>
            <person name="Huang X.-X."/>
            <person name="Sun J.-Q."/>
        </authorList>
    </citation>
    <scope>NUCLEOTIDE SEQUENCE [LARGE SCALE GENOMIC DNA]</scope>
    <source>
        <strain evidence="4 5">DSM 27279</strain>
    </source>
</reference>
<name>A0A556AJ66_9BURK</name>